<keyword evidence="1 6" id="KW-0436">Ligase</keyword>
<keyword evidence="4 6" id="KW-0067">ATP-binding</keyword>
<sequence>MRTGETIKKETKGTNLMPNKKVLAAVSGGADSMFLLHLLHDTPDVEVVVATFDHGWSEESEIAVRFVEEECDKLGIKCIKGKGAPQKRSETEAREQRWVFLRAEKIKEGCHCVATGHNLSDRLETALLNLGRGCGLSGISAMRGEEGDIWRPLIEFGLKRQSVRDALREKGIQWIDDQSNDDPTICHRNNLRPLTDLLLDMAPTGIQRSLDLLQEQDAVQQEMLDLLIGEMIVGAITDVPHGMKNIPKVELHVDWRWKRLSHAMQLSVMRELVRRVKGNLNNITREDLESWVDLANHKEGEQRRKGLRVFTGKTKANWHHCDICQDFELIPAEPFVQGNKTFRPWRDGDRMRNRRVAQILKDMDIPEPLRKGWPVWESDGEVVGVFYWHKNTQDVPPEKVPHEANPRCELL</sequence>
<proteinExistence type="inferred from homology"/>
<evidence type="ECO:0000313" key="9">
    <source>
        <dbReference type="Proteomes" id="UP000033881"/>
    </source>
</evidence>
<dbReference type="EC" id="6.3.4.19" evidence="6"/>
<evidence type="ECO:0000313" key="8">
    <source>
        <dbReference type="EMBL" id="KKR00238.1"/>
    </source>
</evidence>
<protein>
    <recommendedName>
        <fullName evidence="6">tRNA(Ile)-lysidine synthase</fullName>
        <ecNumber evidence="6">6.3.4.19</ecNumber>
    </recommendedName>
    <alternativeName>
        <fullName evidence="6">tRNA(Ile)-2-lysyl-cytidine synthase</fullName>
    </alternativeName>
    <alternativeName>
        <fullName evidence="6">tRNA(Ile)-lysidine synthetase</fullName>
    </alternativeName>
</protein>
<keyword evidence="2 6" id="KW-0819">tRNA processing</keyword>
<dbReference type="GO" id="GO:0006400">
    <property type="term" value="P:tRNA modification"/>
    <property type="evidence" value="ECO:0007669"/>
    <property type="project" value="UniProtKB-UniRule"/>
</dbReference>
<dbReference type="Proteomes" id="UP000033881">
    <property type="component" value="Unassembled WGS sequence"/>
</dbReference>
<feature type="domain" description="tRNA(Ile)-lysidine/2-thiocytidine synthase N-terminal" evidence="7">
    <location>
        <begin position="21"/>
        <end position="192"/>
    </location>
</feature>
<comment type="domain">
    <text evidence="6">The N-terminal region contains the highly conserved SGGXDS motif, predicted to be a P-loop motif involved in ATP binding.</text>
</comment>
<comment type="caution">
    <text evidence="8">The sequence shown here is derived from an EMBL/GenBank/DDBJ whole genome shotgun (WGS) entry which is preliminary data.</text>
</comment>
<evidence type="ECO:0000256" key="6">
    <source>
        <dbReference type="HAMAP-Rule" id="MF_01161"/>
    </source>
</evidence>
<dbReference type="InterPro" id="IPR011063">
    <property type="entry name" value="TilS/TtcA_N"/>
</dbReference>
<dbReference type="PANTHER" id="PTHR43033:SF1">
    <property type="entry name" value="TRNA(ILE)-LYSIDINE SYNTHASE-RELATED"/>
    <property type="match status" value="1"/>
</dbReference>
<dbReference type="CDD" id="cd01992">
    <property type="entry name" value="TilS_N"/>
    <property type="match status" value="1"/>
</dbReference>
<comment type="similarity">
    <text evidence="6">Belongs to the tRNA(Ile)-lysidine synthase family.</text>
</comment>
<evidence type="ECO:0000256" key="5">
    <source>
        <dbReference type="ARBA" id="ARBA00048539"/>
    </source>
</evidence>
<dbReference type="PATRIC" id="fig|1618574.4.peg.1212"/>
<gene>
    <name evidence="6" type="primary">tilS</name>
    <name evidence="8" type="ORF">UT24_C0015G0046</name>
</gene>
<evidence type="ECO:0000256" key="2">
    <source>
        <dbReference type="ARBA" id="ARBA00022694"/>
    </source>
</evidence>
<dbReference type="HAMAP" id="MF_01161">
    <property type="entry name" value="tRNA_Ile_lys_synt"/>
    <property type="match status" value="1"/>
</dbReference>
<keyword evidence="3 6" id="KW-0547">Nucleotide-binding</keyword>
<dbReference type="AlphaFoldDB" id="A0A0G0MAM0"/>
<evidence type="ECO:0000256" key="4">
    <source>
        <dbReference type="ARBA" id="ARBA00022840"/>
    </source>
</evidence>
<feature type="binding site" evidence="6">
    <location>
        <begin position="27"/>
        <end position="32"/>
    </location>
    <ligand>
        <name>ATP</name>
        <dbReference type="ChEBI" id="CHEBI:30616"/>
    </ligand>
</feature>
<comment type="catalytic activity">
    <reaction evidence="5 6">
        <text>cytidine(34) in tRNA(Ile2) + L-lysine + ATP = lysidine(34) in tRNA(Ile2) + AMP + diphosphate + H(+)</text>
        <dbReference type="Rhea" id="RHEA:43744"/>
        <dbReference type="Rhea" id="RHEA-COMP:10625"/>
        <dbReference type="Rhea" id="RHEA-COMP:10670"/>
        <dbReference type="ChEBI" id="CHEBI:15378"/>
        <dbReference type="ChEBI" id="CHEBI:30616"/>
        <dbReference type="ChEBI" id="CHEBI:32551"/>
        <dbReference type="ChEBI" id="CHEBI:33019"/>
        <dbReference type="ChEBI" id="CHEBI:82748"/>
        <dbReference type="ChEBI" id="CHEBI:83665"/>
        <dbReference type="ChEBI" id="CHEBI:456215"/>
        <dbReference type="EC" id="6.3.4.19"/>
    </reaction>
</comment>
<dbReference type="InterPro" id="IPR012094">
    <property type="entry name" value="tRNA_Ile_lys_synt"/>
</dbReference>
<organism evidence="8 9">
    <name type="scientific">Candidatus Woesebacteria bacterium GW2011_GWB1_39_12</name>
    <dbReference type="NCBI Taxonomy" id="1618574"/>
    <lineage>
        <taxon>Bacteria</taxon>
        <taxon>Candidatus Woeseibacteriota</taxon>
    </lineage>
</organism>
<name>A0A0G0MAM0_9BACT</name>
<evidence type="ECO:0000256" key="3">
    <source>
        <dbReference type="ARBA" id="ARBA00022741"/>
    </source>
</evidence>
<dbReference type="EMBL" id="LBWB01000015">
    <property type="protein sequence ID" value="KKR00238.1"/>
    <property type="molecule type" value="Genomic_DNA"/>
</dbReference>
<dbReference type="InterPro" id="IPR014729">
    <property type="entry name" value="Rossmann-like_a/b/a_fold"/>
</dbReference>
<dbReference type="SUPFAM" id="SSF52402">
    <property type="entry name" value="Adenine nucleotide alpha hydrolases-like"/>
    <property type="match status" value="1"/>
</dbReference>
<dbReference type="Pfam" id="PF01171">
    <property type="entry name" value="ATP_bind_3"/>
    <property type="match status" value="1"/>
</dbReference>
<dbReference type="STRING" id="1618574.UT24_C0015G0046"/>
<dbReference type="GO" id="GO:0005737">
    <property type="term" value="C:cytoplasm"/>
    <property type="evidence" value="ECO:0007669"/>
    <property type="project" value="UniProtKB-SubCell"/>
</dbReference>
<accession>A0A0G0MAM0</accession>
<dbReference type="PANTHER" id="PTHR43033">
    <property type="entry name" value="TRNA(ILE)-LYSIDINE SYNTHASE-RELATED"/>
    <property type="match status" value="1"/>
</dbReference>
<reference evidence="8 9" key="1">
    <citation type="journal article" date="2015" name="Nature">
        <title>rRNA introns, odd ribosomes, and small enigmatic genomes across a large radiation of phyla.</title>
        <authorList>
            <person name="Brown C.T."/>
            <person name="Hug L.A."/>
            <person name="Thomas B.C."/>
            <person name="Sharon I."/>
            <person name="Castelle C.J."/>
            <person name="Singh A."/>
            <person name="Wilkins M.J."/>
            <person name="Williams K.H."/>
            <person name="Banfield J.F."/>
        </authorList>
    </citation>
    <scope>NUCLEOTIDE SEQUENCE [LARGE SCALE GENOMIC DNA]</scope>
</reference>
<dbReference type="Gene3D" id="3.40.50.620">
    <property type="entry name" value="HUPs"/>
    <property type="match status" value="1"/>
</dbReference>
<comment type="subcellular location">
    <subcellularLocation>
        <location evidence="6">Cytoplasm</location>
    </subcellularLocation>
</comment>
<comment type="function">
    <text evidence="6">Ligates lysine onto the cytidine present at position 34 of the AUA codon-specific tRNA(Ile) that contains the anticodon CAU, in an ATP-dependent manner. Cytidine is converted to lysidine, thus changing the amino acid specificity of the tRNA from methionine to isoleucine.</text>
</comment>
<dbReference type="NCBIfam" id="TIGR02432">
    <property type="entry name" value="lysidine_TilS_N"/>
    <property type="match status" value="1"/>
</dbReference>
<evidence type="ECO:0000259" key="7">
    <source>
        <dbReference type="Pfam" id="PF01171"/>
    </source>
</evidence>
<dbReference type="GO" id="GO:0005524">
    <property type="term" value="F:ATP binding"/>
    <property type="evidence" value="ECO:0007669"/>
    <property type="project" value="UniProtKB-UniRule"/>
</dbReference>
<dbReference type="GO" id="GO:0032267">
    <property type="term" value="F:tRNA(Ile)-lysidine synthase activity"/>
    <property type="evidence" value="ECO:0007669"/>
    <property type="project" value="UniProtKB-EC"/>
</dbReference>
<evidence type="ECO:0000256" key="1">
    <source>
        <dbReference type="ARBA" id="ARBA00022598"/>
    </source>
</evidence>
<dbReference type="InterPro" id="IPR012795">
    <property type="entry name" value="tRNA_Ile_lys_synt_N"/>
</dbReference>
<keyword evidence="6" id="KW-0963">Cytoplasm</keyword>